<organism evidence="4 5">
    <name type="scientific">Meloidogyne graminicola</name>
    <dbReference type="NCBI Taxonomy" id="189291"/>
    <lineage>
        <taxon>Eukaryota</taxon>
        <taxon>Metazoa</taxon>
        <taxon>Ecdysozoa</taxon>
        <taxon>Nematoda</taxon>
        <taxon>Chromadorea</taxon>
        <taxon>Rhabditida</taxon>
        <taxon>Tylenchina</taxon>
        <taxon>Tylenchomorpha</taxon>
        <taxon>Tylenchoidea</taxon>
        <taxon>Meloidogynidae</taxon>
        <taxon>Meloidogyninae</taxon>
        <taxon>Meloidogyne</taxon>
    </lineage>
</organism>
<dbReference type="OrthoDB" id="71307at2759"/>
<gene>
    <name evidence="4" type="ORF">Mgra_00007205</name>
</gene>
<dbReference type="PANTHER" id="PTHR23310">
    <property type="entry name" value="ACYL-COA-BINDING PROTEIN, ACBP"/>
    <property type="match status" value="1"/>
</dbReference>
<dbReference type="InterPro" id="IPR014352">
    <property type="entry name" value="FERM/acyl-CoA-bd_prot_sf"/>
</dbReference>
<evidence type="ECO:0000313" key="4">
    <source>
        <dbReference type="EMBL" id="KAF7633412.1"/>
    </source>
</evidence>
<dbReference type="InterPro" id="IPR035984">
    <property type="entry name" value="Acyl-CoA-binding_sf"/>
</dbReference>
<sequence>MASLEEKFQAAVDIVQKLPKEGPLQTSNDQKLKFYSLFKQATIGNVNTSRPGLFSPVERKKWFYFLILDAWKSVEGKSQEEAKQAYIEALLEMFDDIGEKFNVNYCLEKIAKIFLQCQFMSNGWATTSKAKYFNVYLRRNAQRSFSFISKTFIAASPTALHSNSALILFYFKQTINRSNN</sequence>
<dbReference type="GO" id="GO:0005737">
    <property type="term" value="C:cytoplasm"/>
    <property type="evidence" value="ECO:0007669"/>
    <property type="project" value="TreeGrafter"/>
</dbReference>
<keyword evidence="1" id="KW-0446">Lipid-binding</keyword>
<comment type="function">
    <text evidence="2">Binds medium- and long-chain acyl-CoA esters with very high affinity and may function as an intracellular carrier of acyl-CoA esters.</text>
</comment>
<dbReference type="FunFam" id="1.20.80.10:FF:000010">
    <property type="entry name" value="Acyl-CoA-binding domain-containing protein 5"/>
    <property type="match status" value="1"/>
</dbReference>
<dbReference type="GO" id="GO:0006631">
    <property type="term" value="P:fatty acid metabolic process"/>
    <property type="evidence" value="ECO:0007669"/>
    <property type="project" value="TreeGrafter"/>
</dbReference>
<dbReference type="Pfam" id="PF00887">
    <property type="entry name" value="ACBP"/>
    <property type="match status" value="1"/>
</dbReference>
<dbReference type="PROSITE" id="PS00880">
    <property type="entry name" value="ACB_1"/>
    <property type="match status" value="1"/>
</dbReference>
<dbReference type="Proteomes" id="UP000605970">
    <property type="component" value="Unassembled WGS sequence"/>
</dbReference>
<keyword evidence="5" id="KW-1185">Reference proteome</keyword>
<dbReference type="GO" id="GO:0019915">
    <property type="term" value="P:lipid storage"/>
    <property type="evidence" value="ECO:0007669"/>
    <property type="project" value="UniProtKB-ARBA"/>
</dbReference>
<reference evidence="4" key="1">
    <citation type="journal article" date="2020" name="Ecol. Evol.">
        <title>Genome structure and content of the rice root-knot nematode (Meloidogyne graminicola).</title>
        <authorList>
            <person name="Phan N.T."/>
            <person name="Danchin E.G.J."/>
            <person name="Klopp C."/>
            <person name="Perfus-Barbeoch L."/>
            <person name="Kozlowski D.K."/>
            <person name="Koutsovoulos G.D."/>
            <person name="Lopez-Roques C."/>
            <person name="Bouchez O."/>
            <person name="Zahm M."/>
            <person name="Besnard G."/>
            <person name="Bellafiore S."/>
        </authorList>
    </citation>
    <scope>NUCLEOTIDE SEQUENCE</scope>
    <source>
        <strain evidence="4">VN-18</strain>
    </source>
</reference>
<name>A0A8S9ZJS5_9BILA</name>
<evidence type="ECO:0000256" key="1">
    <source>
        <dbReference type="ARBA" id="ARBA00023121"/>
    </source>
</evidence>
<dbReference type="EMBL" id="JABEBT010000077">
    <property type="protein sequence ID" value="KAF7633412.1"/>
    <property type="molecule type" value="Genomic_DNA"/>
</dbReference>
<dbReference type="PANTHER" id="PTHR23310:SF120">
    <property type="entry name" value="ACYL-COA-BINDING PROTEIN HOMOLOG 3"/>
    <property type="match status" value="1"/>
</dbReference>
<feature type="domain" description="ACB" evidence="3">
    <location>
        <begin position="4"/>
        <end position="99"/>
    </location>
</feature>
<dbReference type="GO" id="GO:0000062">
    <property type="term" value="F:fatty-acyl-CoA binding"/>
    <property type="evidence" value="ECO:0007669"/>
    <property type="project" value="InterPro"/>
</dbReference>
<dbReference type="InterPro" id="IPR000582">
    <property type="entry name" value="Acyl-CoA-binding_protein"/>
</dbReference>
<evidence type="ECO:0000256" key="2">
    <source>
        <dbReference type="ARBA" id="ARBA00059808"/>
    </source>
</evidence>
<proteinExistence type="predicted"/>
<dbReference type="PRINTS" id="PR00689">
    <property type="entry name" value="ACOABINDINGP"/>
</dbReference>
<dbReference type="Gene3D" id="1.20.80.10">
    <property type="match status" value="1"/>
</dbReference>
<evidence type="ECO:0000313" key="5">
    <source>
        <dbReference type="Proteomes" id="UP000605970"/>
    </source>
</evidence>
<dbReference type="SUPFAM" id="SSF47027">
    <property type="entry name" value="Acyl-CoA binding protein"/>
    <property type="match status" value="1"/>
</dbReference>
<protein>
    <submittedName>
        <fullName evidence="4">ACB domain-containing protein</fullName>
    </submittedName>
</protein>
<dbReference type="InterPro" id="IPR022408">
    <property type="entry name" value="Acyl-CoA-binding_prot_CS"/>
</dbReference>
<comment type="caution">
    <text evidence="4">The sequence shown here is derived from an EMBL/GenBank/DDBJ whole genome shotgun (WGS) entry which is preliminary data.</text>
</comment>
<dbReference type="PROSITE" id="PS51228">
    <property type="entry name" value="ACB_2"/>
    <property type="match status" value="1"/>
</dbReference>
<dbReference type="AlphaFoldDB" id="A0A8S9ZJS5"/>
<accession>A0A8S9ZJS5</accession>
<evidence type="ECO:0000259" key="3">
    <source>
        <dbReference type="PROSITE" id="PS51228"/>
    </source>
</evidence>